<accession>A0A4R1G0D7</accession>
<dbReference type="AlphaFoldDB" id="A0A4R1G0D7"/>
<proteinExistence type="predicted"/>
<gene>
    <name evidence="2" type="ORF">EV694_0809</name>
</gene>
<reference evidence="2 3" key="1">
    <citation type="submission" date="2019-03" db="EMBL/GenBank/DDBJ databases">
        <title>Genomic Encyclopedia of Type Strains, Phase IV (KMG-IV): sequencing the most valuable type-strain genomes for metagenomic binning, comparative biology and taxonomic classification.</title>
        <authorList>
            <person name="Goeker M."/>
        </authorList>
    </citation>
    <scope>NUCLEOTIDE SEQUENCE [LARGE SCALE GENOMIC DNA]</scope>
    <source>
        <strain evidence="2 3">DSM 15534</strain>
    </source>
</reference>
<protein>
    <submittedName>
        <fullName evidence="2">Uncharacterized protein</fullName>
    </submittedName>
</protein>
<name>A0A4R1G0D7_9PAST</name>
<evidence type="ECO:0000313" key="2">
    <source>
        <dbReference type="EMBL" id="TCJ98408.1"/>
    </source>
</evidence>
<evidence type="ECO:0000313" key="3">
    <source>
        <dbReference type="Proteomes" id="UP000294702"/>
    </source>
</evidence>
<feature type="transmembrane region" description="Helical" evidence="1">
    <location>
        <begin position="32"/>
        <end position="50"/>
    </location>
</feature>
<organism evidence="2 3">
    <name type="scientific">Volucribacter psittacicida</name>
    <dbReference type="NCBI Taxonomy" id="203482"/>
    <lineage>
        <taxon>Bacteria</taxon>
        <taxon>Pseudomonadati</taxon>
        <taxon>Pseudomonadota</taxon>
        <taxon>Gammaproteobacteria</taxon>
        <taxon>Pasteurellales</taxon>
        <taxon>Pasteurellaceae</taxon>
        <taxon>Volucribacter</taxon>
    </lineage>
</organism>
<keyword evidence="1" id="KW-0472">Membrane</keyword>
<keyword evidence="1" id="KW-1133">Transmembrane helix</keyword>
<dbReference type="EMBL" id="SMFT01000002">
    <property type="protein sequence ID" value="TCJ98408.1"/>
    <property type="molecule type" value="Genomic_DNA"/>
</dbReference>
<dbReference type="Proteomes" id="UP000294702">
    <property type="component" value="Unassembled WGS sequence"/>
</dbReference>
<keyword evidence="3" id="KW-1185">Reference proteome</keyword>
<keyword evidence="1" id="KW-0812">Transmembrane</keyword>
<comment type="caution">
    <text evidence="2">The sequence shown here is derived from an EMBL/GenBank/DDBJ whole genome shotgun (WGS) entry which is preliminary data.</text>
</comment>
<evidence type="ECO:0000256" key="1">
    <source>
        <dbReference type="SAM" id="Phobius"/>
    </source>
</evidence>
<sequence>MVFKKYMRAVLFCLSNLVDMLVYYSYLYYQFFYFMWLCGDFMGFTMDVHYMV</sequence>